<evidence type="ECO:0000256" key="1">
    <source>
        <dbReference type="ARBA" id="ARBA00022658"/>
    </source>
</evidence>
<dbReference type="Gene3D" id="1.10.840.10">
    <property type="entry name" value="Ras guanine-nucleotide exchange factors catalytic domain"/>
    <property type="match status" value="1"/>
</dbReference>
<gene>
    <name evidence="6" type="ORF">M0813_13415</name>
</gene>
<dbReference type="SMART" id="SM00229">
    <property type="entry name" value="RasGEFN"/>
    <property type="match status" value="1"/>
</dbReference>
<dbReference type="Proteomes" id="UP001150062">
    <property type="component" value="Unassembled WGS sequence"/>
</dbReference>
<feature type="compositionally biased region" description="Basic and acidic residues" evidence="3">
    <location>
        <begin position="26"/>
        <end position="41"/>
    </location>
</feature>
<keyword evidence="7" id="KW-1185">Reference proteome</keyword>
<dbReference type="PANTHER" id="PTHR23113:SF366">
    <property type="entry name" value="RAS GUANINE NUCLEOTIDE EXCHANGE FACTOR R"/>
    <property type="match status" value="1"/>
</dbReference>
<dbReference type="EMBL" id="JAOAOG010000030">
    <property type="protein sequence ID" value="KAJ6253445.1"/>
    <property type="molecule type" value="Genomic_DNA"/>
</dbReference>
<dbReference type="PROSITE" id="PS50896">
    <property type="entry name" value="LISH"/>
    <property type="match status" value="1"/>
</dbReference>
<dbReference type="InterPro" id="IPR008937">
    <property type="entry name" value="Ras-like_GEF"/>
</dbReference>
<evidence type="ECO:0000313" key="6">
    <source>
        <dbReference type="EMBL" id="KAJ6253445.1"/>
    </source>
</evidence>
<keyword evidence="1 2" id="KW-0344">Guanine-nucleotide releasing factor</keyword>
<reference evidence="6" key="1">
    <citation type="submission" date="2022-08" db="EMBL/GenBank/DDBJ databases">
        <title>Novel sulfate-reducing endosymbionts in the free-living metamonad Anaeramoeba.</title>
        <authorList>
            <person name="Jerlstrom-Hultqvist J."/>
            <person name="Cepicka I."/>
            <person name="Gallot-Lavallee L."/>
            <person name="Salas-Leiva D."/>
            <person name="Curtis B.A."/>
            <person name="Zahonova K."/>
            <person name="Pipaliya S."/>
            <person name="Dacks J."/>
            <person name="Roger A.J."/>
        </authorList>
    </citation>
    <scope>NUCLEOTIDE SEQUENCE</scope>
    <source>
        <strain evidence="6">Schooner1</strain>
    </source>
</reference>
<dbReference type="SMART" id="SM00147">
    <property type="entry name" value="RasGEF"/>
    <property type="match status" value="1"/>
</dbReference>
<dbReference type="Pfam" id="PF00617">
    <property type="entry name" value="RasGEF"/>
    <property type="match status" value="1"/>
</dbReference>
<sequence length="838" mass="99210">MTNNNESQLNSLRNFNNFGSGGFTGFRDRLKQSKKQEEVKTNRTKTTNLEIRNGNNSTQKPFSIKSGSTKQTNISTLKKNQNSSQPKKHQEIKEEHKEIKFQRHPQELQQPKEIKKIYQKEETRKEIKKVIPYSKSDQNIITGTKMNTNSNTNNRNNTKQYQSQTQIKWLSKSPMPTQLQRRKSFSKTPQIKSTSTTDLQNYLKLNPNLQNKIQLSLEKKRQERVKEKEKEKEKETIQKEKETIQKEKENIEKETTRNKKQNSERVDEIDQIRKDKSAWLKYVLNKNPQLQNFRERLFPLSRSESLSRIYDAGKEKTKEKLSRPIMLQLILQHLTSVGYQKTKKALEKESKIKYQQRYLRDSRLQNLIRASIKNVDFIWDKTIDEYSTEQNMNQKFTSGISLVKHFQSLGIEQEDDDEDELTSIWDDEEENNIIYSEIKEKENTEIIAASLNKLVTLLTHEDQRNVTYIKTFLMTYQSFTTPKKLLTKLIQRFNIPSEKEEIYKGRKKIIRLRVCNFLKFWIADYFEDFQPKLLPELENFIENEIQNANMSKMANNLKEIIERNLNENDELKDYTFLDPPPDPKLPKNIFSPKLSLLDVPPEEIARQMTLLEFQIYERIKPSEFLKLAWSQPKIRHKSPNVLSLINRANMVTSWAKTIIIKKELCLVRTKVLRKFIKIAQHLRKLKNFNGLMSILNAMLSQEIKRLKFTFGNIPKKYLEMLKRLRSELSSDKSYSRYRTLIKQTIPPCIPHFALCLQDLISIENGDEDEIQGLINFGKRRLIYDIINEIQRYQKSPYNFQSIHQISTLLEQLPILDDSELYSRSLKLEPPYSVKEDIR</sequence>
<dbReference type="Gene3D" id="1.20.870.10">
    <property type="entry name" value="Son of sevenless (SoS) protein Chain: S domain 1"/>
    <property type="match status" value="1"/>
</dbReference>
<organism evidence="6 7">
    <name type="scientific">Anaeramoeba flamelloides</name>
    <dbReference type="NCBI Taxonomy" id="1746091"/>
    <lineage>
        <taxon>Eukaryota</taxon>
        <taxon>Metamonada</taxon>
        <taxon>Anaeramoebidae</taxon>
        <taxon>Anaeramoeba</taxon>
    </lineage>
</organism>
<feature type="region of interest" description="Disordered" evidence="3">
    <location>
        <begin position="220"/>
        <end position="241"/>
    </location>
</feature>
<evidence type="ECO:0000256" key="3">
    <source>
        <dbReference type="SAM" id="MobiDB-lite"/>
    </source>
</evidence>
<evidence type="ECO:0000313" key="7">
    <source>
        <dbReference type="Proteomes" id="UP001150062"/>
    </source>
</evidence>
<dbReference type="PANTHER" id="PTHR23113">
    <property type="entry name" value="GUANINE NUCLEOTIDE EXCHANGE FACTOR"/>
    <property type="match status" value="1"/>
</dbReference>
<protein>
    <submittedName>
        <fullName evidence="6">Ras guanine nucleotide exchange factor i-related</fullName>
    </submittedName>
</protein>
<feature type="compositionally biased region" description="Polar residues" evidence="3">
    <location>
        <begin position="44"/>
        <end position="85"/>
    </location>
</feature>
<name>A0ABQ8Z974_9EUKA</name>
<evidence type="ECO:0000256" key="2">
    <source>
        <dbReference type="PROSITE-ProRule" id="PRU00168"/>
    </source>
</evidence>
<feature type="domain" description="Ras-GEF" evidence="4">
    <location>
        <begin position="600"/>
        <end position="830"/>
    </location>
</feature>
<dbReference type="SUPFAM" id="SSF48366">
    <property type="entry name" value="Ras GEF"/>
    <property type="match status" value="1"/>
</dbReference>
<dbReference type="PROSITE" id="PS50212">
    <property type="entry name" value="RASGEF_NTER"/>
    <property type="match status" value="1"/>
</dbReference>
<feature type="compositionally biased region" description="Low complexity" evidence="3">
    <location>
        <begin position="9"/>
        <end position="18"/>
    </location>
</feature>
<dbReference type="InterPro" id="IPR006594">
    <property type="entry name" value="LisH"/>
</dbReference>
<feature type="domain" description="N-terminal Ras-GEF" evidence="5">
    <location>
        <begin position="442"/>
        <end position="565"/>
    </location>
</feature>
<dbReference type="SMART" id="SM00667">
    <property type="entry name" value="LisH"/>
    <property type="match status" value="1"/>
</dbReference>
<dbReference type="InterPro" id="IPR000651">
    <property type="entry name" value="Ras-like_Gua-exchang_fac_N"/>
</dbReference>
<feature type="region of interest" description="Disordered" evidence="3">
    <location>
        <begin position="1"/>
        <end position="91"/>
    </location>
</feature>
<dbReference type="CDD" id="cd06224">
    <property type="entry name" value="REM"/>
    <property type="match status" value="1"/>
</dbReference>
<evidence type="ECO:0000259" key="4">
    <source>
        <dbReference type="PROSITE" id="PS50009"/>
    </source>
</evidence>
<comment type="caution">
    <text evidence="6">The sequence shown here is derived from an EMBL/GenBank/DDBJ whole genome shotgun (WGS) entry which is preliminary data.</text>
</comment>
<accession>A0ABQ8Z974</accession>
<evidence type="ECO:0000259" key="5">
    <source>
        <dbReference type="PROSITE" id="PS50212"/>
    </source>
</evidence>
<dbReference type="InterPro" id="IPR001895">
    <property type="entry name" value="RASGEF_cat_dom"/>
</dbReference>
<dbReference type="PROSITE" id="PS50009">
    <property type="entry name" value="RASGEF_CAT"/>
    <property type="match status" value="1"/>
</dbReference>
<dbReference type="InterPro" id="IPR036964">
    <property type="entry name" value="RASGEF_cat_dom_sf"/>
</dbReference>
<dbReference type="InterPro" id="IPR023578">
    <property type="entry name" value="Ras_GEF_dom_sf"/>
</dbReference>
<dbReference type="Pfam" id="PF00618">
    <property type="entry name" value="RasGEF_N"/>
    <property type="match status" value="1"/>
</dbReference>
<proteinExistence type="predicted"/>
<dbReference type="CDD" id="cd00155">
    <property type="entry name" value="RasGEF"/>
    <property type="match status" value="1"/>
</dbReference>